<dbReference type="GO" id="GO:0033897">
    <property type="term" value="F:ribonuclease T2 activity"/>
    <property type="evidence" value="ECO:0007669"/>
    <property type="project" value="InterPro"/>
</dbReference>
<dbReference type="PROSITE" id="PS00531">
    <property type="entry name" value="RNASE_T2_2"/>
    <property type="match status" value="1"/>
</dbReference>
<dbReference type="PROSITE" id="PS51257">
    <property type="entry name" value="PROKAR_LIPOPROTEIN"/>
    <property type="match status" value="1"/>
</dbReference>
<dbReference type="CDD" id="cd00374">
    <property type="entry name" value="RNase_T2"/>
    <property type="match status" value="1"/>
</dbReference>
<evidence type="ECO:0000256" key="2">
    <source>
        <dbReference type="RuleBase" id="RU004328"/>
    </source>
</evidence>
<dbReference type="InterPro" id="IPR036430">
    <property type="entry name" value="RNase_T2-like_sf"/>
</dbReference>
<keyword evidence="5" id="KW-1185">Reference proteome</keyword>
<dbReference type="PANTHER" id="PTHR11240:SF22">
    <property type="entry name" value="RIBONUCLEASE T2"/>
    <property type="match status" value="1"/>
</dbReference>
<dbReference type="EMBL" id="LHPF02000001">
    <property type="protein sequence ID" value="PSC77036.1"/>
    <property type="molecule type" value="Genomic_DNA"/>
</dbReference>
<dbReference type="Gene3D" id="2.30.180.10">
    <property type="entry name" value="FAS1 domain"/>
    <property type="match status" value="1"/>
</dbReference>
<proteinExistence type="inferred from homology"/>
<dbReference type="GO" id="GO:0003723">
    <property type="term" value="F:RNA binding"/>
    <property type="evidence" value="ECO:0007669"/>
    <property type="project" value="InterPro"/>
</dbReference>
<dbReference type="SUPFAM" id="SSF55895">
    <property type="entry name" value="Ribonuclease Rh-like"/>
    <property type="match status" value="1"/>
</dbReference>
<dbReference type="PROSITE" id="PS00530">
    <property type="entry name" value="RNASE_T2_1"/>
    <property type="match status" value="1"/>
</dbReference>
<sequence>MRASPAPLLVLLATLGACGGVAPARVLPAEDPCSSLAALSPATTSAAAIVSGLGLLSGPVPAGLTLFLPSNDALASTTRGGAADAAQLAALSDEARGKLAAAVLYSVGAPAAGALAPDALQSAGQVTTALPDAPPLAVLADDGWFADAALSLTDATNATAGVAETVQACSSVLYVLDKVLLPAGLLDPAFPSVAPDQAAAILAAVPTGGTPPLSPAQPLPSPAPASGDEARDAALALLPQLLAAQPTPGFDYLMLARQWGPSFCAAGSCSQPAFNLFTLHGLWPNNNDSRDSPASCSGESFDEAALPPALLTRMGCEWVSLKGTSASFWGYEWGKHGTCAVPGLFPNQTAYFAAAMALSEAWDINEALAAAGLDPLTARSASPNDVVAKLQAAWGVTPLVTCSDGMLQEVRTCFSTALQPIDCPGGSGCATDKQQELPAGSVDPPASCAQVFDNVPGLQ</sequence>
<evidence type="ECO:0000313" key="4">
    <source>
        <dbReference type="EMBL" id="PSC77036.1"/>
    </source>
</evidence>
<comment type="caution">
    <text evidence="4">The sequence shown here is derived from an EMBL/GenBank/DDBJ whole genome shotgun (WGS) entry which is preliminary data.</text>
</comment>
<feature type="chain" id="PRO_5015168893" evidence="3">
    <location>
        <begin position="24"/>
        <end position="459"/>
    </location>
</feature>
<accession>A0A2P6VSG7</accession>
<dbReference type="Proteomes" id="UP000239649">
    <property type="component" value="Unassembled WGS sequence"/>
</dbReference>
<feature type="signal peptide" evidence="3">
    <location>
        <begin position="1"/>
        <end position="23"/>
    </location>
</feature>
<dbReference type="Pfam" id="PF00445">
    <property type="entry name" value="Ribonuclease_T2"/>
    <property type="match status" value="1"/>
</dbReference>
<dbReference type="InterPro" id="IPR036378">
    <property type="entry name" value="FAS1_dom_sf"/>
</dbReference>
<evidence type="ECO:0000313" key="5">
    <source>
        <dbReference type="Proteomes" id="UP000239649"/>
    </source>
</evidence>
<dbReference type="OrthoDB" id="435754at2759"/>
<gene>
    <name evidence="4" type="primary">g636</name>
    <name evidence="4" type="ORF">C2E20_0636</name>
</gene>
<comment type="similarity">
    <text evidence="1 2">Belongs to the RNase T2 family.</text>
</comment>
<dbReference type="InterPro" id="IPR033130">
    <property type="entry name" value="RNase_T2_His_AS_2"/>
</dbReference>
<dbReference type="InterPro" id="IPR018188">
    <property type="entry name" value="RNase_T2_His_AS_1"/>
</dbReference>
<protein>
    <submittedName>
        <fullName evidence="4">S-RNase</fullName>
    </submittedName>
</protein>
<keyword evidence="3" id="KW-0732">Signal</keyword>
<organism evidence="4 5">
    <name type="scientific">Micractinium conductrix</name>
    <dbReference type="NCBI Taxonomy" id="554055"/>
    <lineage>
        <taxon>Eukaryota</taxon>
        <taxon>Viridiplantae</taxon>
        <taxon>Chlorophyta</taxon>
        <taxon>core chlorophytes</taxon>
        <taxon>Trebouxiophyceae</taxon>
        <taxon>Chlorellales</taxon>
        <taxon>Chlorellaceae</taxon>
        <taxon>Chlorella clade</taxon>
        <taxon>Micractinium</taxon>
    </lineage>
</organism>
<dbReference type="GO" id="GO:0006401">
    <property type="term" value="P:RNA catabolic process"/>
    <property type="evidence" value="ECO:0007669"/>
    <property type="project" value="UniProtKB-ARBA"/>
</dbReference>
<reference evidence="4 5" key="1">
    <citation type="journal article" date="2018" name="Plant J.">
        <title>Genome sequences of Chlorella sorokiniana UTEX 1602 and Micractinium conductrix SAG 241.80: implications to maltose excretion by a green alga.</title>
        <authorList>
            <person name="Arriola M.B."/>
            <person name="Velmurugan N."/>
            <person name="Zhang Y."/>
            <person name="Plunkett M.H."/>
            <person name="Hondzo H."/>
            <person name="Barney B.M."/>
        </authorList>
    </citation>
    <scope>NUCLEOTIDE SEQUENCE [LARGE SCALE GENOMIC DNA]</scope>
    <source>
        <strain evidence="4 5">SAG 241.80</strain>
    </source>
</reference>
<evidence type="ECO:0000256" key="3">
    <source>
        <dbReference type="SAM" id="SignalP"/>
    </source>
</evidence>
<dbReference type="AlphaFoldDB" id="A0A2P6VSG7"/>
<dbReference type="InterPro" id="IPR001568">
    <property type="entry name" value="RNase_T2-like"/>
</dbReference>
<dbReference type="Gene3D" id="3.90.730.10">
    <property type="entry name" value="Ribonuclease T2-like"/>
    <property type="match status" value="1"/>
</dbReference>
<name>A0A2P6VSG7_9CHLO</name>
<dbReference type="PANTHER" id="PTHR11240">
    <property type="entry name" value="RIBONUCLEASE T2"/>
    <property type="match status" value="1"/>
</dbReference>
<evidence type="ECO:0000256" key="1">
    <source>
        <dbReference type="ARBA" id="ARBA00007469"/>
    </source>
</evidence>